<reference evidence="4 7" key="1">
    <citation type="submission" date="2018-12" db="EMBL/GenBank/DDBJ databases">
        <title>Venturia inaequalis Genome Resource.</title>
        <authorList>
            <person name="Lichtner F.J."/>
        </authorList>
    </citation>
    <scope>NUCLEOTIDE SEQUENCE [LARGE SCALE GENOMIC DNA]</scope>
    <source>
        <strain evidence="4 7">120213</strain>
        <strain evidence="5">Bline_iso_100314</strain>
        <strain evidence="6 8">DMI_063113</strain>
    </source>
</reference>
<dbReference type="InterPro" id="IPR001806">
    <property type="entry name" value="Small_GTPase"/>
</dbReference>
<dbReference type="SMART" id="SM00174">
    <property type="entry name" value="RHO"/>
    <property type="match status" value="1"/>
</dbReference>
<evidence type="ECO:0000256" key="1">
    <source>
        <dbReference type="ARBA" id="ARBA00022741"/>
    </source>
</evidence>
<feature type="compositionally biased region" description="Basic and acidic residues" evidence="3">
    <location>
        <begin position="188"/>
        <end position="199"/>
    </location>
</feature>
<comment type="caution">
    <text evidence="4">The sequence shown here is derived from an EMBL/GenBank/DDBJ whole genome shotgun (WGS) entry which is preliminary data.</text>
</comment>
<dbReference type="Proteomes" id="UP000490939">
    <property type="component" value="Unassembled WGS sequence"/>
</dbReference>
<dbReference type="FunFam" id="3.40.50.300:FF:000808">
    <property type="entry name" value="Small GTP-binding protein, putative"/>
    <property type="match status" value="1"/>
</dbReference>
<evidence type="ECO:0000313" key="5">
    <source>
        <dbReference type="EMBL" id="KAE9984681.1"/>
    </source>
</evidence>
<dbReference type="GO" id="GO:0003924">
    <property type="term" value="F:GTPase activity"/>
    <property type="evidence" value="ECO:0007669"/>
    <property type="project" value="InterPro"/>
</dbReference>
<dbReference type="EMBL" id="WNWS01000092">
    <property type="protein sequence ID" value="KAE9981240.1"/>
    <property type="molecule type" value="Genomic_DNA"/>
</dbReference>
<dbReference type="Proteomes" id="UP000447873">
    <property type="component" value="Unassembled WGS sequence"/>
</dbReference>
<organism evidence="4 7">
    <name type="scientific">Venturia inaequalis</name>
    <name type="common">Apple scab fungus</name>
    <dbReference type="NCBI Taxonomy" id="5025"/>
    <lineage>
        <taxon>Eukaryota</taxon>
        <taxon>Fungi</taxon>
        <taxon>Dikarya</taxon>
        <taxon>Ascomycota</taxon>
        <taxon>Pezizomycotina</taxon>
        <taxon>Dothideomycetes</taxon>
        <taxon>Pleosporomycetidae</taxon>
        <taxon>Venturiales</taxon>
        <taxon>Venturiaceae</taxon>
        <taxon>Venturia</taxon>
    </lineage>
</organism>
<dbReference type="PANTHER" id="PTHR24073">
    <property type="entry name" value="DRAB5-RELATED"/>
    <property type="match status" value="1"/>
</dbReference>
<dbReference type="AlphaFoldDB" id="A0A8H3V4J3"/>
<evidence type="ECO:0000256" key="2">
    <source>
        <dbReference type="ARBA" id="ARBA00023134"/>
    </source>
</evidence>
<dbReference type="Gene3D" id="3.40.50.300">
    <property type="entry name" value="P-loop containing nucleotide triphosphate hydrolases"/>
    <property type="match status" value="1"/>
</dbReference>
<dbReference type="CDD" id="cd00154">
    <property type="entry name" value="Rab"/>
    <property type="match status" value="1"/>
</dbReference>
<dbReference type="OrthoDB" id="25896at2759"/>
<dbReference type="SMART" id="SM00175">
    <property type="entry name" value="RAB"/>
    <property type="match status" value="1"/>
</dbReference>
<dbReference type="PROSITE" id="PS51420">
    <property type="entry name" value="RHO"/>
    <property type="match status" value="1"/>
</dbReference>
<keyword evidence="2" id="KW-0342">GTP-binding</keyword>
<evidence type="ECO:0000313" key="8">
    <source>
        <dbReference type="Proteomes" id="UP000490939"/>
    </source>
</evidence>
<dbReference type="PRINTS" id="PR00449">
    <property type="entry name" value="RASTRNSFRMNG"/>
</dbReference>
<dbReference type="PROSITE" id="PS51421">
    <property type="entry name" value="RAS"/>
    <property type="match status" value="1"/>
</dbReference>
<dbReference type="InterPro" id="IPR005225">
    <property type="entry name" value="Small_GTP-bd"/>
</dbReference>
<evidence type="ECO:0000313" key="6">
    <source>
        <dbReference type="EMBL" id="KAE9992220.1"/>
    </source>
</evidence>
<dbReference type="NCBIfam" id="TIGR00231">
    <property type="entry name" value="small_GTP"/>
    <property type="match status" value="1"/>
</dbReference>
<sequence length="336" mass="36811">MSNSLEAKIVVLGSQGVGKTSLVHRYVKNAFQPSIHSTIGASFLTKRVVDSESSTVVRLQIWDTAGQERFRSISKLYYRGANAALLCYDITSAASFTEMTHWLLELRANLPEDTILHVVGTKSDIVAQDPSKRDVTFERCIAYIAENLYPSTSANGQTGYLNGKEPPLNTPAIERSGTGIPFLGGGRSRNDTKANKESTAEPLGSPTSNRSSMNFWGQDLGWDCCHEISASTGEGVDEVFRVITRRLVEQRNSRAALEMRLAEELGMRTAGSDERGDYFGGYDENGMNGNGSFRVGVGDKRRSWLGLAQFPSLGGSVEEDEEVDTTSARRRKRGCC</sequence>
<evidence type="ECO:0000313" key="4">
    <source>
        <dbReference type="EMBL" id="KAE9981240.1"/>
    </source>
</evidence>
<feature type="region of interest" description="Disordered" evidence="3">
    <location>
        <begin position="168"/>
        <end position="211"/>
    </location>
</feature>
<dbReference type="SMART" id="SM00173">
    <property type="entry name" value="RAS"/>
    <property type="match status" value="1"/>
</dbReference>
<feature type="region of interest" description="Disordered" evidence="3">
    <location>
        <begin position="315"/>
        <end position="336"/>
    </location>
</feature>
<dbReference type="EMBL" id="WNWQ01000014">
    <property type="protein sequence ID" value="KAE9984681.1"/>
    <property type="molecule type" value="Genomic_DNA"/>
</dbReference>
<dbReference type="EMBL" id="WNWR01000066">
    <property type="protein sequence ID" value="KAE9992220.1"/>
    <property type="molecule type" value="Genomic_DNA"/>
</dbReference>
<dbReference type="SUPFAM" id="SSF52540">
    <property type="entry name" value="P-loop containing nucleoside triphosphate hydrolases"/>
    <property type="match status" value="1"/>
</dbReference>
<proteinExistence type="predicted"/>
<dbReference type="InterPro" id="IPR027417">
    <property type="entry name" value="P-loop_NTPase"/>
</dbReference>
<gene>
    <name evidence="5" type="ORF">BLS_001676</name>
    <name evidence="6" type="ORF">EG327_009718</name>
    <name evidence="4" type="ORF">EG328_011790</name>
</gene>
<keyword evidence="8" id="KW-1185">Reference proteome</keyword>
<evidence type="ECO:0000313" key="7">
    <source>
        <dbReference type="Proteomes" id="UP000447873"/>
    </source>
</evidence>
<dbReference type="Proteomes" id="UP000433883">
    <property type="component" value="Unassembled WGS sequence"/>
</dbReference>
<protein>
    <recommendedName>
        <fullName evidence="9">Ras-domain-containing protein</fullName>
    </recommendedName>
</protein>
<name>A0A8H3V4J3_VENIN</name>
<evidence type="ECO:0000256" key="3">
    <source>
        <dbReference type="SAM" id="MobiDB-lite"/>
    </source>
</evidence>
<dbReference type="PROSITE" id="PS51419">
    <property type="entry name" value="RAB"/>
    <property type="match status" value="1"/>
</dbReference>
<keyword evidence="1" id="KW-0547">Nucleotide-binding</keyword>
<dbReference type="Pfam" id="PF00071">
    <property type="entry name" value="Ras"/>
    <property type="match status" value="1"/>
</dbReference>
<evidence type="ECO:0008006" key="9">
    <source>
        <dbReference type="Google" id="ProtNLM"/>
    </source>
</evidence>
<accession>A0A8H3V4J3</accession>
<dbReference type="GO" id="GO:0005525">
    <property type="term" value="F:GTP binding"/>
    <property type="evidence" value="ECO:0007669"/>
    <property type="project" value="UniProtKB-KW"/>
</dbReference>